<comment type="pathway">
    <text evidence="2">Phospholipid metabolism; CDP-diacylglycerol biosynthesis; CDP-diacylglycerol from sn-glycerol 3-phosphate: step 1/3.</text>
</comment>
<keyword evidence="8" id="KW-0808">Transferase</keyword>
<evidence type="ECO:0000256" key="6">
    <source>
        <dbReference type="SAM" id="Phobius"/>
    </source>
</evidence>
<dbReference type="RefSeq" id="WP_283427020.1">
    <property type="nucleotide sequence ID" value="NZ_FXTY01000006.1"/>
</dbReference>
<feature type="domain" description="Phospholipid/glycerol acyltransferase" evidence="7">
    <location>
        <begin position="151"/>
        <end position="274"/>
    </location>
</feature>
<comment type="subcellular location">
    <subcellularLocation>
        <location evidence="1">Endomembrane system</location>
        <topology evidence="1">Peripheral membrane protein</topology>
    </subcellularLocation>
</comment>
<keyword evidence="9" id="KW-1185">Reference proteome</keyword>
<proteinExistence type="predicted"/>
<evidence type="ECO:0000256" key="2">
    <source>
        <dbReference type="ARBA" id="ARBA00004765"/>
    </source>
</evidence>
<dbReference type="EMBL" id="FXTY01000006">
    <property type="protein sequence ID" value="SMP29232.1"/>
    <property type="molecule type" value="Genomic_DNA"/>
</dbReference>
<evidence type="ECO:0000256" key="5">
    <source>
        <dbReference type="ARBA" id="ARBA00048427"/>
    </source>
</evidence>
<dbReference type="EC" id="2.3.1.15" evidence="3"/>
<feature type="transmembrane region" description="Helical" evidence="6">
    <location>
        <begin position="12"/>
        <end position="36"/>
    </location>
</feature>
<sequence length="452" mass="50933">MTSTIELPLWLFVLTLLFAVITAASHLLFPSVRWFFRRRMERVVARVNDRLERPIEPFKLAQRHDMIQRLIYQPDVTRAVSEHAAEEGIPEAVAFETAKRYAGEIVPSFSATMYFGVAIRIARFLSRAFYRVRLTHVDEAALDAIPQESTVVYVINHKSNMDYVLVTYLAARRSALSYAVGEWARVWPLSRLIRAMGAYFIRRKSRNDLYRRVLAAYVRLATEAGVAQAMFPEGRLSLDGAPQDPKLGLIKYITDAYQPDGRDVVFVPVAINYDRVLEDRILLDSAAQGGKGFRARISVIVGFFFRQLLLRLRGKVHRFGNATVRFGEPVSMTEFSKDVQGDLAKPLGLKLMKQINAVVPILPVPLMSVVFETAQGPLTREEVGADFVARLAALPEGRAQFMRDAPDVAIESALKTLVGRRVLTESNGTFAANTDQAEILRFYANSIRHLVE</sequence>
<comment type="catalytic activity">
    <reaction evidence="5">
        <text>sn-glycerol 3-phosphate + an acyl-CoA = a 1-acyl-sn-glycero-3-phosphate + CoA</text>
        <dbReference type="Rhea" id="RHEA:15325"/>
        <dbReference type="ChEBI" id="CHEBI:57287"/>
        <dbReference type="ChEBI" id="CHEBI:57597"/>
        <dbReference type="ChEBI" id="CHEBI:57970"/>
        <dbReference type="ChEBI" id="CHEBI:58342"/>
        <dbReference type="EC" id="2.3.1.15"/>
    </reaction>
</comment>
<accession>A0ABY1PB34</accession>
<dbReference type="InterPro" id="IPR002123">
    <property type="entry name" value="Plipid/glycerol_acylTrfase"/>
</dbReference>
<dbReference type="Proteomes" id="UP001157961">
    <property type="component" value="Unassembled WGS sequence"/>
</dbReference>
<reference evidence="8 9" key="1">
    <citation type="submission" date="2017-05" db="EMBL/GenBank/DDBJ databases">
        <authorList>
            <person name="Varghese N."/>
            <person name="Submissions S."/>
        </authorList>
    </citation>
    <scope>NUCLEOTIDE SEQUENCE [LARGE SCALE GENOMIC DNA]</scope>
    <source>
        <strain evidence="8 9">DSM 29734</strain>
    </source>
</reference>
<dbReference type="PANTHER" id="PTHR12563:SF17">
    <property type="entry name" value="DIHYDROXYACETONE PHOSPHATE ACYLTRANSFERASE"/>
    <property type="match status" value="1"/>
</dbReference>
<organism evidence="8 9">
    <name type="scientific">Shimia sagamensis</name>
    <dbReference type="NCBI Taxonomy" id="1566352"/>
    <lineage>
        <taxon>Bacteria</taxon>
        <taxon>Pseudomonadati</taxon>
        <taxon>Pseudomonadota</taxon>
        <taxon>Alphaproteobacteria</taxon>
        <taxon>Rhodobacterales</taxon>
        <taxon>Roseobacteraceae</taxon>
    </lineage>
</organism>
<evidence type="ECO:0000313" key="8">
    <source>
        <dbReference type="EMBL" id="SMP29232.1"/>
    </source>
</evidence>
<gene>
    <name evidence="8" type="ORF">SAMN06265373_106175</name>
</gene>
<comment type="caution">
    <text evidence="8">The sequence shown here is derived from an EMBL/GenBank/DDBJ whole genome shotgun (WGS) entry which is preliminary data.</text>
</comment>
<evidence type="ECO:0000256" key="3">
    <source>
        <dbReference type="ARBA" id="ARBA00013113"/>
    </source>
</evidence>
<dbReference type="SMART" id="SM00563">
    <property type="entry name" value="PlsC"/>
    <property type="match status" value="1"/>
</dbReference>
<dbReference type="SUPFAM" id="SSF69593">
    <property type="entry name" value="Glycerol-3-phosphate (1)-acyltransferase"/>
    <property type="match status" value="1"/>
</dbReference>
<name>A0ABY1PB34_9RHOB</name>
<evidence type="ECO:0000259" key="7">
    <source>
        <dbReference type="SMART" id="SM00563"/>
    </source>
</evidence>
<keyword evidence="6" id="KW-0472">Membrane</keyword>
<keyword evidence="6" id="KW-0812">Transmembrane</keyword>
<evidence type="ECO:0000313" key="9">
    <source>
        <dbReference type="Proteomes" id="UP001157961"/>
    </source>
</evidence>
<evidence type="ECO:0000256" key="4">
    <source>
        <dbReference type="ARBA" id="ARBA00013432"/>
    </source>
</evidence>
<dbReference type="InterPro" id="IPR022284">
    <property type="entry name" value="GPAT/DHAPAT"/>
</dbReference>
<dbReference type="GO" id="GO:0016746">
    <property type="term" value="F:acyltransferase activity"/>
    <property type="evidence" value="ECO:0007669"/>
    <property type="project" value="UniProtKB-KW"/>
</dbReference>
<dbReference type="InterPro" id="IPR045520">
    <property type="entry name" value="GPAT/DHAPAT_C"/>
</dbReference>
<keyword evidence="8" id="KW-0012">Acyltransferase</keyword>
<evidence type="ECO:0000256" key="1">
    <source>
        <dbReference type="ARBA" id="ARBA00004184"/>
    </source>
</evidence>
<keyword evidence="6" id="KW-1133">Transmembrane helix</keyword>
<dbReference type="Pfam" id="PF01553">
    <property type="entry name" value="Acyltransferase"/>
    <property type="match status" value="1"/>
</dbReference>
<dbReference type="PANTHER" id="PTHR12563">
    <property type="entry name" value="GLYCEROL-3-PHOSPHATE ACYLTRANSFERASE"/>
    <property type="match status" value="1"/>
</dbReference>
<dbReference type="Pfam" id="PF19277">
    <property type="entry name" value="GPAT_C"/>
    <property type="match status" value="1"/>
</dbReference>
<protein>
    <recommendedName>
        <fullName evidence="4">Glycerol-3-phosphate acyltransferase</fullName>
        <ecNumber evidence="3">2.3.1.15</ecNumber>
    </recommendedName>
</protein>